<dbReference type="AlphaFoldDB" id="A0A0E9PIQ5"/>
<protein>
    <submittedName>
        <fullName evidence="1">Uncharacterized protein</fullName>
    </submittedName>
</protein>
<reference evidence="1" key="1">
    <citation type="submission" date="2014-11" db="EMBL/GenBank/DDBJ databases">
        <authorList>
            <person name="Amaro Gonzalez C."/>
        </authorList>
    </citation>
    <scope>NUCLEOTIDE SEQUENCE</scope>
</reference>
<name>A0A0E9PIQ5_ANGAN</name>
<reference evidence="1" key="2">
    <citation type="journal article" date="2015" name="Fish Shellfish Immunol.">
        <title>Early steps in the European eel (Anguilla anguilla)-Vibrio vulnificus interaction in the gills: Role of the RtxA13 toxin.</title>
        <authorList>
            <person name="Callol A."/>
            <person name="Pajuelo D."/>
            <person name="Ebbesson L."/>
            <person name="Teles M."/>
            <person name="MacKenzie S."/>
            <person name="Amaro C."/>
        </authorList>
    </citation>
    <scope>NUCLEOTIDE SEQUENCE</scope>
</reference>
<accession>A0A0E9PIQ5</accession>
<sequence length="40" mass="4510">MVALVKSHCCPLLEISLLPAEAKFREINTRTCIMHFPLPS</sequence>
<evidence type="ECO:0000313" key="1">
    <source>
        <dbReference type="EMBL" id="JAH03960.1"/>
    </source>
</evidence>
<proteinExistence type="predicted"/>
<dbReference type="EMBL" id="GBXM01104617">
    <property type="protein sequence ID" value="JAH03960.1"/>
    <property type="molecule type" value="Transcribed_RNA"/>
</dbReference>
<organism evidence="1">
    <name type="scientific">Anguilla anguilla</name>
    <name type="common">European freshwater eel</name>
    <name type="synonym">Muraena anguilla</name>
    <dbReference type="NCBI Taxonomy" id="7936"/>
    <lineage>
        <taxon>Eukaryota</taxon>
        <taxon>Metazoa</taxon>
        <taxon>Chordata</taxon>
        <taxon>Craniata</taxon>
        <taxon>Vertebrata</taxon>
        <taxon>Euteleostomi</taxon>
        <taxon>Actinopterygii</taxon>
        <taxon>Neopterygii</taxon>
        <taxon>Teleostei</taxon>
        <taxon>Anguilliformes</taxon>
        <taxon>Anguillidae</taxon>
        <taxon>Anguilla</taxon>
    </lineage>
</organism>